<keyword evidence="9" id="KW-0067">ATP-binding</keyword>
<dbReference type="GO" id="GO:0000155">
    <property type="term" value="F:phosphorelay sensor kinase activity"/>
    <property type="evidence" value="ECO:0007669"/>
    <property type="project" value="InterPro"/>
</dbReference>
<gene>
    <name evidence="15" type="ORF">M0651_12805</name>
</gene>
<keyword evidence="6" id="KW-0808">Transferase</keyword>
<evidence type="ECO:0000259" key="14">
    <source>
        <dbReference type="PROSITE" id="PS50885"/>
    </source>
</evidence>
<dbReference type="InterPro" id="IPR003660">
    <property type="entry name" value="HAMP_dom"/>
</dbReference>
<dbReference type="GO" id="GO:0005524">
    <property type="term" value="F:ATP binding"/>
    <property type="evidence" value="ECO:0007669"/>
    <property type="project" value="UniProtKB-KW"/>
</dbReference>
<keyword evidence="12" id="KW-1133">Transmembrane helix</keyword>
<keyword evidence="16" id="KW-1185">Reference proteome</keyword>
<evidence type="ECO:0000256" key="5">
    <source>
        <dbReference type="ARBA" id="ARBA00022553"/>
    </source>
</evidence>
<keyword evidence="5" id="KW-0597">Phosphoprotein</keyword>
<comment type="subcellular location">
    <subcellularLocation>
        <location evidence="2">Cell membrane</location>
        <topology evidence="2">Multi-pass membrane protein</topology>
    </subcellularLocation>
</comment>
<protein>
    <recommendedName>
        <fullName evidence="3">histidine kinase</fullName>
        <ecNumber evidence="3">2.7.13.3</ecNumber>
    </recommendedName>
</protein>
<keyword evidence="12" id="KW-0812">Transmembrane</keyword>
<accession>A0A9X1XZ35</accession>
<keyword evidence="7" id="KW-0547">Nucleotide-binding</keyword>
<feature type="domain" description="Histidine kinase" evidence="13">
    <location>
        <begin position="420"/>
        <end position="591"/>
    </location>
</feature>
<evidence type="ECO:0000256" key="7">
    <source>
        <dbReference type="ARBA" id="ARBA00022741"/>
    </source>
</evidence>
<dbReference type="PANTHER" id="PTHR34220">
    <property type="entry name" value="SENSOR HISTIDINE KINASE YPDA"/>
    <property type="match status" value="1"/>
</dbReference>
<dbReference type="InterPro" id="IPR010559">
    <property type="entry name" value="Sig_transdc_His_kin_internal"/>
</dbReference>
<dbReference type="SMART" id="SM00304">
    <property type="entry name" value="HAMP"/>
    <property type="match status" value="1"/>
</dbReference>
<dbReference type="InterPro" id="IPR003594">
    <property type="entry name" value="HATPase_dom"/>
</dbReference>
<dbReference type="Pfam" id="PF06580">
    <property type="entry name" value="His_kinase"/>
    <property type="match status" value="1"/>
</dbReference>
<name>A0A9X1XZ35_9BACL</name>
<evidence type="ECO:0000313" key="16">
    <source>
        <dbReference type="Proteomes" id="UP001139534"/>
    </source>
</evidence>
<dbReference type="InterPro" id="IPR036890">
    <property type="entry name" value="HATPase_C_sf"/>
</dbReference>
<dbReference type="Proteomes" id="UP001139534">
    <property type="component" value="Unassembled WGS sequence"/>
</dbReference>
<dbReference type="RefSeq" id="WP_248552124.1">
    <property type="nucleotide sequence ID" value="NZ_JALPRK010000010.1"/>
</dbReference>
<dbReference type="Pfam" id="PF00672">
    <property type="entry name" value="HAMP"/>
    <property type="match status" value="1"/>
</dbReference>
<dbReference type="Gene3D" id="6.10.340.10">
    <property type="match status" value="1"/>
</dbReference>
<keyword evidence="4" id="KW-1003">Cell membrane</keyword>
<sequence length="591" mass="68235">MISKLIRITNNLRLKHKLLISYIVVVMIPVLIVGVAVTAYFRDQAMERAIAQTTNNVEKVKTRTATMLRVPTDISDYFMLDNKLEKMVNTRYPSVLELTKAYLEYKDFRNYDRTYREVSGIRFYYDNPTLINNLELVPVNEEIAGMYWYKQAMKSKDIGWFYINDNQEVPVKRLSLVRQISFEGTRKSGVLMVIMNQEELNRMLQQEPFETMITDDLGYVVAAKNPSYVGKTLEDLDYGIDLRTQQKGTFKVTIQGVPSYLVIDTLTPESSMNGLKFISVFATEPIVKDANTVSLMGLFIIILVLLIALIFVYIVSFLTTKRMLRLSRHLNRLALGDFHVVSRIDGNDEIGQLSRQFNYMVDSIRRLMDQVVEKTEQNNALELAQREIKLKMMASQINPHFLFNALESIRMNAHMKGDKEIANVVRLLGKMMRKNLEVGRESIPLKEELEMVRSYLEIQKFRYEERLSYTLSIDPEANIIRVPPLIIQPLVENAVVHGVEDKEEGVHVEVNIERDEDRVRVTVRDNGMGMTPERLREVTSFISGTKEPEQKRIGLRNVHQRLVLSYGEEHGLCIVSEYGIGTEFTFTIPLE</sequence>
<proteinExistence type="predicted"/>
<evidence type="ECO:0000256" key="12">
    <source>
        <dbReference type="SAM" id="Phobius"/>
    </source>
</evidence>
<dbReference type="GO" id="GO:0005886">
    <property type="term" value="C:plasma membrane"/>
    <property type="evidence" value="ECO:0007669"/>
    <property type="project" value="UniProtKB-SubCell"/>
</dbReference>
<evidence type="ECO:0000256" key="8">
    <source>
        <dbReference type="ARBA" id="ARBA00022777"/>
    </source>
</evidence>
<evidence type="ECO:0000256" key="1">
    <source>
        <dbReference type="ARBA" id="ARBA00000085"/>
    </source>
</evidence>
<keyword evidence="11 12" id="KW-0472">Membrane</keyword>
<evidence type="ECO:0000259" key="13">
    <source>
        <dbReference type="PROSITE" id="PS50109"/>
    </source>
</evidence>
<dbReference type="SUPFAM" id="SSF55874">
    <property type="entry name" value="ATPase domain of HSP90 chaperone/DNA topoisomerase II/histidine kinase"/>
    <property type="match status" value="1"/>
</dbReference>
<dbReference type="PROSITE" id="PS50109">
    <property type="entry name" value="HIS_KIN"/>
    <property type="match status" value="1"/>
</dbReference>
<evidence type="ECO:0000256" key="6">
    <source>
        <dbReference type="ARBA" id="ARBA00022679"/>
    </source>
</evidence>
<dbReference type="CDD" id="cd06225">
    <property type="entry name" value="HAMP"/>
    <property type="match status" value="1"/>
</dbReference>
<comment type="caution">
    <text evidence="15">The sequence shown here is derived from an EMBL/GenBank/DDBJ whole genome shotgun (WGS) entry which is preliminary data.</text>
</comment>
<evidence type="ECO:0000256" key="11">
    <source>
        <dbReference type="ARBA" id="ARBA00023136"/>
    </source>
</evidence>
<dbReference type="InterPro" id="IPR005467">
    <property type="entry name" value="His_kinase_dom"/>
</dbReference>
<feature type="transmembrane region" description="Helical" evidence="12">
    <location>
        <begin position="20"/>
        <end position="41"/>
    </location>
</feature>
<dbReference type="EMBL" id="JALPRK010000010">
    <property type="protein sequence ID" value="MCK8488054.1"/>
    <property type="molecule type" value="Genomic_DNA"/>
</dbReference>
<dbReference type="SUPFAM" id="SSF158472">
    <property type="entry name" value="HAMP domain-like"/>
    <property type="match status" value="1"/>
</dbReference>
<feature type="domain" description="HAMP" evidence="14">
    <location>
        <begin position="317"/>
        <end position="369"/>
    </location>
</feature>
<evidence type="ECO:0000256" key="3">
    <source>
        <dbReference type="ARBA" id="ARBA00012438"/>
    </source>
</evidence>
<dbReference type="PROSITE" id="PS50885">
    <property type="entry name" value="HAMP"/>
    <property type="match status" value="1"/>
</dbReference>
<organism evidence="15 16">
    <name type="scientific">Paenibacillus mellifer</name>
    <dbReference type="NCBI Taxonomy" id="2937794"/>
    <lineage>
        <taxon>Bacteria</taxon>
        <taxon>Bacillati</taxon>
        <taxon>Bacillota</taxon>
        <taxon>Bacilli</taxon>
        <taxon>Bacillales</taxon>
        <taxon>Paenibacillaceae</taxon>
        <taxon>Paenibacillus</taxon>
    </lineage>
</organism>
<dbReference type="InterPro" id="IPR050640">
    <property type="entry name" value="Bact_2-comp_sensor_kinase"/>
</dbReference>
<comment type="catalytic activity">
    <reaction evidence="1">
        <text>ATP + protein L-histidine = ADP + protein N-phospho-L-histidine.</text>
        <dbReference type="EC" id="2.7.13.3"/>
    </reaction>
</comment>
<dbReference type="PANTHER" id="PTHR34220:SF7">
    <property type="entry name" value="SENSOR HISTIDINE KINASE YPDA"/>
    <property type="match status" value="1"/>
</dbReference>
<keyword evidence="10" id="KW-0902">Two-component regulatory system</keyword>
<evidence type="ECO:0000313" key="15">
    <source>
        <dbReference type="EMBL" id="MCK8488054.1"/>
    </source>
</evidence>
<reference evidence="15" key="1">
    <citation type="submission" date="2022-04" db="EMBL/GenBank/DDBJ databases">
        <authorList>
            <person name="Seo M.-J."/>
        </authorList>
    </citation>
    <scope>NUCLEOTIDE SEQUENCE</scope>
    <source>
        <strain evidence="15">MBLB2552</strain>
    </source>
</reference>
<dbReference type="AlphaFoldDB" id="A0A9X1XZ35"/>
<evidence type="ECO:0000256" key="10">
    <source>
        <dbReference type="ARBA" id="ARBA00023012"/>
    </source>
</evidence>
<keyword evidence="8 15" id="KW-0418">Kinase</keyword>
<feature type="transmembrane region" description="Helical" evidence="12">
    <location>
        <begin position="295"/>
        <end position="318"/>
    </location>
</feature>
<dbReference type="Pfam" id="PF02518">
    <property type="entry name" value="HATPase_c"/>
    <property type="match status" value="1"/>
</dbReference>
<dbReference type="Gene3D" id="3.30.565.10">
    <property type="entry name" value="Histidine kinase-like ATPase, C-terminal domain"/>
    <property type="match status" value="1"/>
</dbReference>
<dbReference type="EC" id="2.7.13.3" evidence="3"/>
<evidence type="ECO:0000256" key="2">
    <source>
        <dbReference type="ARBA" id="ARBA00004651"/>
    </source>
</evidence>
<evidence type="ECO:0000256" key="9">
    <source>
        <dbReference type="ARBA" id="ARBA00022840"/>
    </source>
</evidence>
<evidence type="ECO:0000256" key="4">
    <source>
        <dbReference type="ARBA" id="ARBA00022475"/>
    </source>
</evidence>